<evidence type="ECO:0000256" key="1">
    <source>
        <dbReference type="SAM" id="MobiDB-lite"/>
    </source>
</evidence>
<dbReference type="RefSeq" id="WP_094237541.1">
    <property type="nucleotide sequence ID" value="NZ_CP022657.1"/>
</dbReference>
<feature type="compositionally biased region" description="Gly residues" evidence="1">
    <location>
        <begin position="54"/>
        <end position="64"/>
    </location>
</feature>
<keyword evidence="4" id="KW-1185">Reference proteome</keyword>
<protein>
    <recommendedName>
        <fullName evidence="5">Lipoprotein</fullName>
    </recommendedName>
</protein>
<feature type="region of interest" description="Disordered" evidence="1">
    <location>
        <begin position="37"/>
        <end position="101"/>
    </location>
</feature>
<organism evidence="3 4">
    <name type="scientific">Tumebacillus algifaecis</name>
    <dbReference type="NCBI Taxonomy" id="1214604"/>
    <lineage>
        <taxon>Bacteria</taxon>
        <taxon>Bacillati</taxon>
        <taxon>Bacillota</taxon>
        <taxon>Bacilli</taxon>
        <taxon>Bacillales</taxon>
        <taxon>Alicyclobacillaceae</taxon>
        <taxon>Tumebacillus</taxon>
    </lineage>
</organism>
<feature type="chain" id="PRO_5039003086" description="Lipoprotein" evidence="2">
    <location>
        <begin position="22"/>
        <end position="281"/>
    </location>
</feature>
<dbReference type="Proteomes" id="UP000214688">
    <property type="component" value="Chromosome"/>
</dbReference>
<dbReference type="Pfam" id="PF09580">
    <property type="entry name" value="Spore_YhcN_YlaJ"/>
    <property type="match status" value="1"/>
</dbReference>
<dbReference type="KEGG" id="tab:CIG75_16045"/>
<proteinExistence type="predicted"/>
<feature type="region of interest" description="Disordered" evidence="1">
    <location>
        <begin position="122"/>
        <end position="165"/>
    </location>
</feature>
<dbReference type="AlphaFoldDB" id="A0A223D3V8"/>
<keyword evidence="2" id="KW-0732">Signal</keyword>
<dbReference type="OrthoDB" id="2381232at2"/>
<evidence type="ECO:0000256" key="2">
    <source>
        <dbReference type="SAM" id="SignalP"/>
    </source>
</evidence>
<dbReference type="PROSITE" id="PS51257">
    <property type="entry name" value="PROKAR_LIPOPROTEIN"/>
    <property type="match status" value="1"/>
</dbReference>
<sequence>MRLSKWVALALSIAVSTTSLSACGMLRTPYERQKIQEMGGSVKKKNEAEAAGADSGGGSAGGEGGGKEKKESPKILKEKKEGEKKPGQAESVGQRKERQKGQGLIYILPHEAKQQIRSDLEQAKQAGMRKSEQPKVQSQAQPQAKTAQKSKEQAPQLHEQAEMSAAVSKLEGVDKATVLVDAKHHAYVALSEDQKVKAKMVKAPHEANKKLNVKTEGDIPQPVQERIAAKLRALDPKIKTVHITNHVEHVQSFQHYADELTKGKIEPSTHALDDHLQDIWK</sequence>
<gene>
    <name evidence="3" type="ORF">CIG75_16045</name>
</gene>
<evidence type="ECO:0000313" key="3">
    <source>
        <dbReference type="EMBL" id="ASS76308.1"/>
    </source>
</evidence>
<accession>A0A223D3V8</accession>
<reference evidence="3 4" key="1">
    <citation type="journal article" date="2015" name="Int. J. Syst. Evol. Microbiol.">
        <title>Tumebacillus algifaecis sp. nov., isolated from decomposing algal scum.</title>
        <authorList>
            <person name="Wu Y.F."/>
            <person name="Zhang B."/>
            <person name="Xing P."/>
            <person name="Wu Q.L."/>
            <person name="Liu S.J."/>
        </authorList>
    </citation>
    <scope>NUCLEOTIDE SEQUENCE [LARGE SCALE GENOMIC DNA]</scope>
    <source>
        <strain evidence="3 4">THMBR28</strain>
    </source>
</reference>
<feature type="signal peptide" evidence="2">
    <location>
        <begin position="1"/>
        <end position="21"/>
    </location>
</feature>
<feature type="compositionally biased region" description="Basic and acidic residues" evidence="1">
    <location>
        <begin position="65"/>
        <end position="100"/>
    </location>
</feature>
<dbReference type="InterPro" id="IPR019076">
    <property type="entry name" value="Spore_lipoprot_YhcN/YlaJ-like"/>
</dbReference>
<dbReference type="EMBL" id="CP022657">
    <property type="protein sequence ID" value="ASS76308.1"/>
    <property type="molecule type" value="Genomic_DNA"/>
</dbReference>
<evidence type="ECO:0000313" key="4">
    <source>
        <dbReference type="Proteomes" id="UP000214688"/>
    </source>
</evidence>
<evidence type="ECO:0008006" key="5">
    <source>
        <dbReference type="Google" id="ProtNLM"/>
    </source>
</evidence>
<feature type="compositionally biased region" description="Polar residues" evidence="1">
    <location>
        <begin position="134"/>
        <end position="147"/>
    </location>
</feature>
<name>A0A223D3V8_9BACL</name>